<evidence type="ECO:0000313" key="2">
    <source>
        <dbReference type="EMBL" id="KAF9328804.1"/>
    </source>
</evidence>
<accession>A0A9P5SIV8</accession>
<feature type="signal peptide" evidence="1">
    <location>
        <begin position="1"/>
        <end position="24"/>
    </location>
</feature>
<sequence>MKFTLASILSIASVALLSLSSVQSVVLPIVAEAPTLEKREIMGLNNYACKLTKAHPRPVILVHATLLTLDSWKDFVPTLVTAGHSQGGILGRDWIKYLGGKGKVNKMIGVSPINHGTTLSNIVTVAKAFGVFTSGQATFDKISPSFYQMVNTSPFITKLNKGGDVAPGVITSNIASKFDQFVSPYESCFQEKAGVTNQLLQDLCMVSLNEHLTMVNSKVVLRWIMNQLDPSTAKTANCLSMF</sequence>
<evidence type="ECO:0000256" key="1">
    <source>
        <dbReference type="SAM" id="SignalP"/>
    </source>
</evidence>
<dbReference type="SUPFAM" id="SSF53474">
    <property type="entry name" value="alpha/beta-Hydrolases"/>
    <property type="match status" value="1"/>
</dbReference>
<keyword evidence="1" id="KW-0732">Signal</keyword>
<keyword evidence="3" id="KW-1185">Reference proteome</keyword>
<dbReference type="EMBL" id="JAAAUY010000530">
    <property type="protein sequence ID" value="KAF9328804.1"/>
    <property type="molecule type" value="Genomic_DNA"/>
</dbReference>
<proteinExistence type="predicted"/>
<evidence type="ECO:0000313" key="3">
    <source>
        <dbReference type="Proteomes" id="UP000696485"/>
    </source>
</evidence>
<dbReference type="Gene3D" id="3.40.50.1820">
    <property type="entry name" value="alpha/beta hydrolase"/>
    <property type="match status" value="1"/>
</dbReference>
<dbReference type="Proteomes" id="UP000696485">
    <property type="component" value="Unassembled WGS sequence"/>
</dbReference>
<reference evidence="2" key="1">
    <citation type="journal article" date="2020" name="Fungal Divers.">
        <title>Resolving the Mortierellaceae phylogeny through synthesis of multi-gene phylogenetics and phylogenomics.</title>
        <authorList>
            <person name="Vandepol N."/>
            <person name="Liber J."/>
            <person name="Desiro A."/>
            <person name="Na H."/>
            <person name="Kennedy M."/>
            <person name="Barry K."/>
            <person name="Grigoriev I.V."/>
            <person name="Miller A.N."/>
            <person name="O'Donnell K."/>
            <person name="Stajich J.E."/>
            <person name="Bonito G."/>
        </authorList>
    </citation>
    <scope>NUCLEOTIDE SEQUENCE</scope>
    <source>
        <strain evidence="2">NVP1</strain>
    </source>
</reference>
<dbReference type="InterPro" id="IPR029058">
    <property type="entry name" value="AB_hydrolase_fold"/>
</dbReference>
<dbReference type="AlphaFoldDB" id="A0A9P5SIV8"/>
<protein>
    <submittedName>
        <fullName evidence="2">Uncharacterized protein</fullName>
    </submittedName>
</protein>
<feature type="chain" id="PRO_5040317770" evidence="1">
    <location>
        <begin position="25"/>
        <end position="242"/>
    </location>
</feature>
<organism evidence="2 3">
    <name type="scientific">Podila minutissima</name>
    <dbReference type="NCBI Taxonomy" id="64525"/>
    <lineage>
        <taxon>Eukaryota</taxon>
        <taxon>Fungi</taxon>
        <taxon>Fungi incertae sedis</taxon>
        <taxon>Mucoromycota</taxon>
        <taxon>Mortierellomycotina</taxon>
        <taxon>Mortierellomycetes</taxon>
        <taxon>Mortierellales</taxon>
        <taxon>Mortierellaceae</taxon>
        <taxon>Podila</taxon>
    </lineage>
</organism>
<name>A0A9P5SIV8_9FUNG</name>
<comment type="caution">
    <text evidence="2">The sequence shown here is derived from an EMBL/GenBank/DDBJ whole genome shotgun (WGS) entry which is preliminary data.</text>
</comment>
<gene>
    <name evidence="2" type="ORF">BG006_008079</name>
</gene>